<organism evidence="5 6">
    <name type="scientific">Aspergillus turcosus</name>
    <dbReference type="NCBI Taxonomy" id="1245748"/>
    <lineage>
        <taxon>Eukaryota</taxon>
        <taxon>Fungi</taxon>
        <taxon>Dikarya</taxon>
        <taxon>Ascomycota</taxon>
        <taxon>Pezizomycotina</taxon>
        <taxon>Eurotiomycetes</taxon>
        <taxon>Eurotiomycetidae</taxon>
        <taxon>Eurotiales</taxon>
        <taxon>Aspergillaceae</taxon>
        <taxon>Aspergillus</taxon>
        <taxon>Aspergillus subgen. Fumigati</taxon>
    </lineage>
</organism>
<dbReference type="Pfam" id="PF00561">
    <property type="entry name" value="Abhydrolase_1"/>
    <property type="match status" value="1"/>
</dbReference>
<comment type="caution">
    <text evidence="5">The sequence shown here is derived from an EMBL/GenBank/DDBJ whole genome shotgun (WGS) entry which is preliminary data.</text>
</comment>
<evidence type="ECO:0000259" key="4">
    <source>
        <dbReference type="Pfam" id="PF00561"/>
    </source>
</evidence>
<name>A0A229Z2G2_9EURO</name>
<dbReference type="EMBL" id="NIDN02000012">
    <property type="protein sequence ID" value="RLM00730.1"/>
    <property type="molecule type" value="Genomic_DNA"/>
</dbReference>
<dbReference type="InterPro" id="IPR000073">
    <property type="entry name" value="AB_hydrolase_1"/>
</dbReference>
<comment type="similarity">
    <text evidence="2">Belongs to the AB hydrolase superfamily. FUS2 hydrolase family.</text>
</comment>
<dbReference type="AlphaFoldDB" id="A0A229Z2G2"/>
<dbReference type="SUPFAM" id="SSF53474">
    <property type="entry name" value="alpha/beta-Hydrolases"/>
    <property type="match status" value="1"/>
</dbReference>
<dbReference type="InterPro" id="IPR029058">
    <property type="entry name" value="AB_hydrolase_fold"/>
</dbReference>
<keyword evidence="1" id="KW-0378">Hydrolase</keyword>
<dbReference type="InterPro" id="IPR050261">
    <property type="entry name" value="FrsA_esterase"/>
</dbReference>
<feature type="region of interest" description="Disordered" evidence="3">
    <location>
        <begin position="1"/>
        <end position="21"/>
    </location>
</feature>
<keyword evidence="6" id="KW-1185">Reference proteome</keyword>
<gene>
    <name evidence="5" type="ORF">CFD26_108247</name>
</gene>
<evidence type="ECO:0000313" key="5">
    <source>
        <dbReference type="EMBL" id="RLM00730.1"/>
    </source>
</evidence>
<evidence type="ECO:0000256" key="1">
    <source>
        <dbReference type="ARBA" id="ARBA00022801"/>
    </source>
</evidence>
<feature type="domain" description="AB hydrolase-1" evidence="4">
    <location>
        <begin position="65"/>
        <end position="188"/>
    </location>
</feature>
<protein>
    <recommendedName>
        <fullName evidence="4">AB hydrolase-1 domain-containing protein</fullName>
    </recommendedName>
</protein>
<dbReference type="Proteomes" id="UP000215289">
    <property type="component" value="Unassembled WGS sequence"/>
</dbReference>
<dbReference type="GO" id="GO:0016788">
    <property type="term" value="F:hydrolase activity, acting on ester bonds"/>
    <property type="evidence" value="ECO:0007669"/>
    <property type="project" value="UniProtKB-ARBA"/>
</dbReference>
<dbReference type="Gene3D" id="3.40.50.1820">
    <property type="entry name" value="alpha/beta hydrolase"/>
    <property type="match status" value="1"/>
</dbReference>
<evidence type="ECO:0000256" key="2">
    <source>
        <dbReference type="ARBA" id="ARBA00038115"/>
    </source>
</evidence>
<evidence type="ECO:0000313" key="6">
    <source>
        <dbReference type="Proteomes" id="UP000215289"/>
    </source>
</evidence>
<sequence length="280" mass="30275">MTAVQPHSLHSLGPVHPPKVEKRAIKPSIARHVTIRVQDPLDHDAPAILHEPRSYNISEAKQAAVVLVSGAGGGVSGPAGIYPSLGDKLALILGIPCLRLDYRRPARTEYCSADIRASFTYLREHFSSSAFVLVGWSFGGSPCFTVAAQEPERVRGVATVASQTAQTSGISKLSPRPVLLLHGTGDTVLSPACSETLYSEYGNRGPRELKLLPGDDHGLTKHATEVEKMIFEFAAKTLGFEKLLNQPILDQAGEDLVESRDERIREMGEGHDLEGEKLKA</sequence>
<accession>A0A229Z2G2</accession>
<reference evidence="5 6" key="1">
    <citation type="submission" date="2018-08" db="EMBL/GenBank/DDBJ databases">
        <title>Draft genome sequences of two Aspergillus turcosus clinical strains isolated from bronchoalveolar lavage fluid: one azole-susceptible and the other azole-resistant.</title>
        <authorList>
            <person name="Parent-Michaud M."/>
            <person name="Dufresne P.J."/>
            <person name="Fournier E."/>
            <person name="Martineau C."/>
            <person name="Moreira S."/>
            <person name="Perkins V."/>
            <person name="De Repentigny L."/>
            <person name="Dufresne S.F."/>
        </authorList>
    </citation>
    <scope>NUCLEOTIDE SEQUENCE [LARGE SCALE GENOMIC DNA]</scope>
    <source>
        <strain evidence="5">HMR AF 1038</strain>
    </source>
</reference>
<proteinExistence type="inferred from homology"/>
<dbReference type="PANTHER" id="PTHR22946">
    <property type="entry name" value="DIENELACTONE HYDROLASE DOMAIN-CONTAINING PROTEIN-RELATED"/>
    <property type="match status" value="1"/>
</dbReference>
<dbReference type="OrthoDB" id="2498029at2759"/>
<dbReference type="PANTHER" id="PTHR22946:SF9">
    <property type="entry name" value="POLYKETIDE TRANSFERASE AF380"/>
    <property type="match status" value="1"/>
</dbReference>
<evidence type="ECO:0000256" key="3">
    <source>
        <dbReference type="SAM" id="MobiDB-lite"/>
    </source>
</evidence>